<dbReference type="Pfam" id="PF00583">
    <property type="entry name" value="Acetyltransf_1"/>
    <property type="match status" value="1"/>
</dbReference>
<dbReference type="Proteomes" id="UP000000753">
    <property type="component" value="Chromosome"/>
</dbReference>
<dbReference type="HOGENOM" id="CLU_013985_23_2_6"/>
<evidence type="ECO:0000259" key="6">
    <source>
        <dbReference type="PROSITE" id="PS51186"/>
    </source>
</evidence>
<dbReference type="PROSITE" id="PS51186">
    <property type="entry name" value="GNAT"/>
    <property type="match status" value="1"/>
</dbReference>
<dbReference type="InterPro" id="IPR006464">
    <property type="entry name" value="AcTrfase_RimI/Ard1"/>
</dbReference>
<comment type="catalytic activity">
    <reaction evidence="5">
        <text>N-terminal L-alanyl-[ribosomal protein bS18] + acetyl-CoA = N-terminal N(alpha)-acetyl-L-alanyl-[ribosomal protein bS18] + CoA + H(+)</text>
        <dbReference type="Rhea" id="RHEA:43756"/>
        <dbReference type="Rhea" id="RHEA-COMP:10676"/>
        <dbReference type="Rhea" id="RHEA-COMP:10677"/>
        <dbReference type="ChEBI" id="CHEBI:15378"/>
        <dbReference type="ChEBI" id="CHEBI:57287"/>
        <dbReference type="ChEBI" id="CHEBI:57288"/>
        <dbReference type="ChEBI" id="CHEBI:64718"/>
        <dbReference type="ChEBI" id="CHEBI:83683"/>
        <dbReference type="EC" id="2.3.1.266"/>
    </reaction>
</comment>
<dbReference type="AlphaFoldDB" id="B8CSH8"/>
<dbReference type="SUPFAM" id="SSF55729">
    <property type="entry name" value="Acyl-CoA N-acyltransferases (Nat)"/>
    <property type="match status" value="1"/>
</dbReference>
<accession>B8CSH8</accession>
<evidence type="ECO:0000256" key="5">
    <source>
        <dbReference type="RuleBase" id="RU363094"/>
    </source>
</evidence>
<sequence>MKLVVLSGNCSSEMALIAASAHSHPMSESTIESCFGDLYTCIGIYQDDALCGFAILHQIFEDATLMDICVEPVHQGKGYGKALLDNVISLARRKDAEVLMLEVRESAAGAQALYLRAGFERLGNRKGYYRTEDGTEDAILMSLSL</sequence>
<dbReference type="PANTHER" id="PTHR43420">
    <property type="entry name" value="ACETYLTRANSFERASE"/>
    <property type="match status" value="1"/>
</dbReference>
<evidence type="ECO:0000313" key="7">
    <source>
        <dbReference type="EMBL" id="ACJ30604.1"/>
    </source>
</evidence>
<keyword evidence="8" id="KW-1185">Reference proteome</keyword>
<dbReference type="InterPro" id="IPR000182">
    <property type="entry name" value="GNAT_dom"/>
</dbReference>
<comment type="similarity">
    <text evidence="1 5">Belongs to the acetyltransferase family. RimI subfamily.</text>
</comment>
<dbReference type="PANTHER" id="PTHR43420:SF51">
    <property type="entry name" value="PEPTIDYL-LYSINE N-ACETYLTRANSFERASE YIAC"/>
    <property type="match status" value="1"/>
</dbReference>
<evidence type="ECO:0000256" key="1">
    <source>
        <dbReference type="ARBA" id="ARBA00005395"/>
    </source>
</evidence>
<evidence type="ECO:0000256" key="2">
    <source>
        <dbReference type="ARBA" id="ARBA00022490"/>
    </source>
</evidence>
<dbReference type="OrthoDB" id="9796919at2"/>
<proteinExistence type="inferred from homology"/>
<dbReference type="KEGG" id="swp:swp_3931"/>
<keyword evidence="2 5" id="KW-0963">Cytoplasm</keyword>
<protein>
    <recommendedName>
        <fullName evidence="5">[Ribosomal protein bS18]-alanine N-acetyltransferase</fullName>
        <ecNumber evidence="5">2.3.1.266</ecNumber>
    </recommendedName>
</protein>
<keyword evidence="4" id="KW-0012">Acyltransferase</keyword>
<dbReference type="RefSeq" id="WP_020913946.1">
    <property type="nucleotide sequence ID" value="NC_011566.1"/>
</dbReference>
<keyword evidence="3" id="KW-0808">Transferase</keyword>
<gene>
    <name evidence="7" type="ordered locus">swp_3931</name>
</gene>
<dbReference type="EC" id="2.3.1.266" evidence="5"/>
<evidence type="ECO:0000256" key="3">
    <source>
        <dbReference type="ARBA" id="ARBA00022679"/>
    </source>
</evidence>
<dbReference type="InterPro" id="IPR016181">
    <property type="entry name" value="Acyl_CoA_acyltransferase"/>
</dbReference>
<evidence type="ECO:0000313" key="8">
    <source>
        <dbReference type="Proteomes" id="UP000000753"/>
    </source>
</evidence>
<dbReference type="Gene3D" id="3.40.630.30">
    <property type="match status" value="1"/>
</dbReference>
<dbReference type="CDD" id="cd04301">
    <property type="entry name" value="NAT_SF"/>
    <property type="match status" value="1"/>
</dbReference>
<dbReference type="GO" id="GO:0005737">
    <property type="term" value="C:cytoplasm"/>
    <property type="evidence" value="ECO:0007669"/>
    <property type="project" value="UniProtKB-SubCell"/>
</dbReference>
<dbReference type="GO" id="GO:0008999">
    <property type="term" value="F:protein-N-terminal-alanine acetyltransferase activity"/>
    <property type="evidence" value="ECO:0007669"/>
    <property type="project" value="UniProtKB-EC"/>
</dbReference>
<feature type="domain" description="N-acetyltransferase" evidence="6">
    <location>
        <begin position="1"/>
        <end position="145"/>
    </location>
</feature>
<dbReference type="EMBL" id="CP000472">
    <property type="protein sequence ID" value="ACJ30604.1"/>
    <property type="molecule type" value="Genomic_DNA"/>
</dbReference>
<reference evidence="7 8" key="1">
    <citation type="journal article" date="2008" name="PLoS ONE">
        <title>Environmental adaptation: genomic analysis of the piezotolerant and psychrotolerant deep-sea iron reducing bacterium Shewanella piezotolerans WP3.</title>
        <authorList>
            <person name="Wang F."/>
            <person name="Wang J."/>
            <person name="Jian H."/>
            <person name="Zhang B."/>
            <person name="Li S."/>
            <person name="Wang F."/>
            <person name="Zeng X."/>
            <person name="Gao L."/>
            <person name="Bartlett D.H."/>
            <person name="Yu J."/>
            <person name="Hu S."/>
            <person name="Xiao X."/>
        </authorList>
    </citation>
    <scope>NUCLEOTIDE SEQUENCE [LARGE SCALE GENOMIC DNA]</scope>
    <source>
        <strain evidence="8">WP3 / JCM 13877</strain>
    </source>
</reference>
<dbReference type="InterPro" id="IPR050680">
    <property type="entry name" value="YpeA/RimI_acetyltransf"/>
</dbReference>
<dbReference type="STRING" id="225849.swp_3931"/>
<organism evidence="7 8">
    <name type="scientific">Shewanella piezotolerans (strain WP3 / JCM 13877)</name>
    <dbReference type="NCBI Taxonomy" id="225849"/>
    <lineage>
        <taxon>Bacteria</taxon>
        <taxon>Pseudomonadati</taxon>
        <taxon>Pseudomonadota</taxon>
        <taxon>Gammaproteobacteria</taxon>
        <taxon>Alteromonadales</taxon>
        <taxon>Shewanellaceae</taxon>
        <taxon>Shewanella</taxon>
    </lineage>
</organism>
<dbReference type="eggNOG" id="COG0456">
    <property type="taxonomic scope" value="Bacteria"/>
</dbReference>
<comment type="subcellular location">
    <subcellularLocation>
        <location evidence="5">Cytoplasm</location>
    </subcellularLocation>
</comment>
<dbReference type="NCBIfam" id="TIGR01575">
    <property type="entry name" value="rimI"/>
    <property type="match status" value="1"/>
</dbReference>
<evidence type="ECO:0000256" key="4">
    <source>
        <dbReference type="ARBA" id="ARBA00023315"/>
    </source>
</evidence>
<name>B8CSH8_SHEPW</name>
<comment type="function">
    <text evidence="5">Acetylates the N-terminal alanine of ribosomal protein bS18.</text>
</comment>